<dbReference type="InterPro" id="IPR038763">
    <property type="entry name" value="DHH_sf"/>
</dbReference>
<protein>
    <submittedName>
        <fullName evidence="1">NanoRNase/pAp phosphatase, hydrolyzes c-di-AMP and oligoRNAs</fullName>
    </submittedName>
</protein>
<evidence type="ECO:0000313" key="2">
    <source>
        <dbReference type="Proteomes" id="UP000199608"/>
    </source>
</evidence>
<dbReference type="SUPFAM" id="SSF64182">
    <property type="entry name" value="DHH phosphoesterases"/>
    <property type="match status" value="1"/>
</dbReference>
<dbReference type="EMBL" id="FNLL01000002">
    <property type="protein sequence ID" value="SDT88034.1"/>
    <property type="molecule type" value="Genomic_DNA"/>
</dbReference>
<proteinExistence type="predicted"/>
<dbReference type="RefSeq" id="WP_092230777.1">
    <property type="nucleotide sequence ID" value="NZ_FNLL01000002.1"/>
</dbReference>
<gene>
    <name evidence="1" type="ORF">SAMN04487931_102338</name>
</gene>
<keyword evidence="2" id="KW-1185">Reference proteome</keyword>
<dbReference type="InterPro" id="IPR016877">
    <property type="entry name" value="UCP028235"/>
</dbReference>
<organism evidence="1 2">
    <name type="scientific">Desulfobacula phenolica</name>
    <dbReference type="NCBI Taxonomy" id="90732"/>
    <lineage>
        <taxon>Bacteria</taxon>
        <taxon>Pseudomonadati</taxon>
        <taxon>Thermodesulfobacteriota</taxon>
        <taxon>Desulfobacteria</taxon>
        <taxon>Desulfobacterales</taxon>
        <taxon>Desulfobacteraceae</taxon>
        <taxon>Desulfobacula</taxon>
    </lineage>
</organism>
<dbReference type="AlphaFoldDB" id="A0A1H2DYY6"/>
<sequence>MRLLTRSDFDGLGCAALLKEKGLLDDIKFVHPKDIQDGKIDVNENDILANIPYVKGCGLWFDHHSSEMERQAHGEFDGKSDPFAPSAARVIYDYYGGKKIFNGSYINDLVRAVDKADSGNFNVDEILNPKGWDLLSFVMDPRTGLGRYKDYRISNYNLMMDMIDYCRCKTVEEILEIEDVKERTRRYFEQDVLFKEMARTNTTLHGNVIVMDLRDQEEIYTGNRFVLYSLYPDQNVSIQVMWGFQRQNIVMTCGYSIVNRTCTVDIGSLMLKYGGGGHKKVGTCQVDIDKADEVLKMIIEKMQET</sequence>
<name>A0A1H2DYY6_9BACT</name>
<evidence type="ECO:0000313" key="1">
    <source>
        <dbReference type="EMBL" id="SDT88034.1"/>
    </source>
</evidence>
<dbReference type="Proteomes" id="UP000199608">
    <property type="component" value="Unassembled WGS sequence"/>
</dbReference>
<dbReference type="PIRSF" id="PIRSF028235">
    <property type="entry name" value="UCP028235"/>
    <property type="match status" value="1"/>
</dbReference>
<accession>A0A1H2DYY6</accession>
<reference evidence="2" key="1">
    <citation type="submission" date="2016-10" db="EMBL/GenBank/DDBJ databases">
        <authorList>
            <person name="Varghese N."/>
            <person name="Submissions S."/>
        </authorList>
    </citation>
    <scope>NUCLEOTIDE SEQUENCE [LARGE SCALE GENOMIC DNA]</scope>
    <source>
        <strain evidence="2">DSM 3384</strain>
    </source>
</reference>
<dbReference type="Gene3D" id="3.10.310.30">
    <property type="match status" value="1"/>
</dbReference>